<reference evidence="1" key="1">
    <citation type="submission" date="2015-12" db="EMBL/GenBank/DDBJ databases">
        <title>Gene expression during late stages of embryo sac development: a critical building block for successful pollen-pistil interactions.</title>
        <authorList>
            <person name="Liu Y."/>
            <person name="Joly V."/>
            <person name="Sabar M."/>
            <person name="Matton D.P."/>
        </authorList>
    </citation>
    <scope>NUCLEOTIDE SEQUENCE</scope>
</reference>
<sequence>MTNIHEMLKGIGIQGKPFVQAKGRTQSLTGTPKYVFLDKTIFRYLVLYDFSKDNIFFQNRKVTFITYVRRIPFQFLLPISCSNHHILLFSTSTIQKYHRHSCMISSTYNDYHMTSFCTHQNLTPKTI</sequence>
<dbReference type="AlphaFoldDB" id="A0A0V0HLU7"/>
<evidence type="ECO:0000313" key="1">
    <source>
        <dbReference type="EMBL" id="JAP21381.1"/>
    </source>
</evidence>
<organism evidence="1">
    <name type="scientific">Solanum chacoense</name>
    <name type="common">Chaco potato</name>
    <dbReference type="NCBI Taxonomy" id="4108"/>
    <lineage>
        <taxon>Eukaryota</taxon>
        <taxon>Viridiplantae</taxon>
        <taxon>Streptophyta</taxon>
        <taxon>Embryophyta</taxon>
        <taxon>Tracheophyta</taxon>
        <taxon>Spermatophyta</taxon>
        <taxon>Magnoliopsida</taxon>
        <taxon>eudicotyledons</taxon>
        <taxon>Gunneridae</taxon>
        <taxon>Pentapetalae</taxon>
        <taxon>asterids</taxon>
        <taxon>lamiids</taxon>
        <taxon>Solanales</taxon>
        <taxon>Solanaceae</taxon>
        <taxon>Solanoideae</taxon>
        <taxon>Solaneae</taxon>
        <taxon>Solanum</taxon>
    </lineage>
</organism>
<dbReference type="EMBL" id="GEDG01017756">
    <property type="protein sequence ID" value="JAP21381.1"/>
    <property type="molecule type" value="Transcribed_RNA"/>
</dbReference>
<name>A0A0V0HLU7_SOLCH</name>
<proteinExistence type="predicted"/>
<accession>A0A0V0HLU7</accession>
<protein>
    <submittedName>
        <fullName evidence="1">Putative ovule protein</fullName>
    </submittedName>
</protein>